<feature type="signal peptide" evidence="1">
    <location>
        <begin position="1"/>
        <end position="20"/>
    </location>
</feature>
<name>A0A9I9EC00_CUCME</name>
<proteinExistence type="predicted"/>
<dbReference type="Gramene" id="MELO3C031663.2.1">
    <property type="protein sequence ID" value="MELO3C031663.2.1"/>
    <property type="gene ID" value="MELO3C031663.2"/>
</dbReference>
<dbReference type="EnsemblPlants" id="MELO3C031663.2.1">
    <property type="protein sequence ID" value="MELO3C031663.2.1"/>
    <property type="gene ID" value="MELO3C031663.2"/>
</dbReference>
<keyword evidence="1" id="KW-0732">Signal</keyword>
<evidence type="ECO:0008006" key="3">
    <source>
        <dbReference type="Google" id="ProtNLM"/>
    </source>
</evidence>
<accession>A0A9I9EC00</accession>
<dbReference type="AlphaFoldDB" id="A0A9I9EC00"/>
<sequence length="70" mass="7791">MRSVVICLIILSLFVRGSTAMLKDSPMDTNQYCKVGCIVSRCNLNTIIEIENVTKVESCAKECAQVCLKY</sequence>
<feature type="chain" id="PRO_5039936575" description="Thionin-like protein 2" evidence="1">
    <location>
        <begin position="21"/>
        <end position="70"/>
    </location>
</feature>
<organism evidence="2">
    <name type="scientific">Cucumis melo</name>
    <name type="common">Muskmelon</name>
    <dbReference type="NCBI Taxonomy" id="3656"/>
    <lineage>
        <taxon>Eukaryota</taxon>
        <taxon>Viridiplantae</taxon>
        <taxon>Streptophyta</taxon>
        <taxon>Embryophyta</taxon>
        <taxon>Tracheophyta</taxon>
        <taxon>Spermatophyta</taxon>
        <taxon>Magnoliopsida</taxon>
        <taxon>eudicotyledons</taxon>
        <taxon>Gunneridae</taxon>
        <taxon>Pentapetalae</taxon>
        <taxon>rosids</taxon>
        <taxon>fabids</taxon>
        <taxon>Cucurbitales</taxon>
        <taxon>Cucurbitaceae</taxon>
        <taxon>Benincaseae</taxon>
        <taxon>Cucumis</taxon>
    </lineage>
</organism>
<reference evidence="2" key="1">
    <citation type="submission" date="2023-03" db="UniProtKB">
        <authorList>
            <consortium name="EnsemblPlants"/>
        </authorList>
    </citation>
    <scope>IDENTIFICATION</scope>
</reference>
<evidence type="ECO:0000313" key="2">
    <source>
        <dbReference type="EnsemblPlants" id="MELO3C031663.2.1"/>
    </source>
</evidence>
<protein>
    <recommendedName>
        <fullName evidence="3">Thionin-like protein 2</fullName>
    </recommendedName>
</protein>
<evidence type="ECO:0000256" key="1">
    <source>
        <dbReference type="SAM" id="SignalP"/>
    </source>
</evidence>